<organism evidence="1 2">
    <name type="scientific">Artomyces pyxidatus</name>
    <dbReference type="NCBI Taxonomy" id="48021"/>
    <lineage>
        <taxon>Eukaryota</taxon>
        <taxon>Fungi</taxon>
        <taxon>Dikarya</taxon>
        <taxon>Basidiomycota</taxon>
        <taxon>Agaricomycotina</taxon>
        <taxon>Agaricomycetes</taxon>
        <taxon>Russulales</taxon>
        <taxon>Auriscalpiaceae</taxon>
        <taxon>Artomyces</taxon>
    </lineage>
</organism>
<gene>
    <name evidence="1" type="ORF">BV25DRAFT_1826890</name>
</gene>
<sequence length="398" mass="45734">MDRICAHSSPVNIIHLSRTCKLANASVREYYRRAYSINRHLERWFQDPLAFRRLQQRTTTLISGSCALQFFDRTFYPESDLDLFTPWNQVPEVAVWLVGAGYVYMQVQGQKPPFDLARTQDDWLQRDSDASSDISGPDFYPLSAFNVIKVYTFYKIGRTVDAAHLKVQIIGTSIAPIASVLKFHSTCVMNAISYSTAYALYPWHTFEERCSLITPTVGLEQQQALQKYAQRGWGMESASDYGWWFELSSTGTAYTRWIDDRHTWAIPLSLDGIPETYDPDPVATTSWRLSIPKNDDPYYARMSFMSFHDELLRHEYVIPGDQGDERCILALRRAFNRLHWIRKCRGRGHVGASETEIRRAEALVRVICEAFQFQENTGGMADGSLSYIYSWVDSLVGN</sequence>
<evidence type="ECO:0000313" key="1">
    <source>
        <dbReference type="EMBL" id="KAI0061378.1"/>
    </source>
</evidence>
<proteinExistence type="predicted"/>
<accession>A0ACB8SXZ6</accession>
<dbReference type="EMBL" id="MU277213">
    <property type="protein sequence ID" value="KAI0061378.1"/>
    <property type="molecule type" value="Genomic_DNA"/>
</dbReference>
<name>A0ACB8SXZ6_9AGAM</name>
<keyword evidence="2" id="KW-1185">Reference proteome</keyword>
<dbReference type="Proteomes" id="UP000814140">
    <property type="component" value="Unassembled WGS sequence"/>
</dbReference>
<evidence type="ECO:0000313" key="2">
    <source>
        <dbReference type="Proteomes" id="UP000814140"/>
    </source>
</evidence>
<protein>
    <submittedName>
        <fullName evidence="1">Uncharacterized protein</fullName>
    </submittedName>
</protein>
<reference evidence="1" key="2">
    <citation type="journal article" date="2022" name="New Phytol.">
        <title>Evolutionary transition to the ectomycorrhizal habit in the genomes of a hyperdiverse lineage of mushroom-forming fungi.</title>
        <authorList>
            <person name="Looney B."/>
            <person name="Miyauchi S."/>
            <person name="Morin E."/>
            <person name="Drula E."/>
            <person name="Courty P.E."/>
            <person name="Kohler A."/>
            <person name="Kuo A."/>
            <person name="LaButti K."/>
            <person name="Pangilinan J."/>
            <person name="Lipzen A."/>
            <person name="Riley R."/>
            <person name="Andreopoulos W."/>
            <person name="He G."/>
            <person name="Johnson J."/>
            <person name="Nolan M."/>
            <person name="Tritt A."/>
            <person name="Barry K.W."/>
            <person name="Grigoriev I.V."/>
            <person name="Nagy L.G."/>
            <person name="Hibbett D."/>
            <person name="Henrissat B."/>
            <person name="Matheny P.B."/>
            <person name="Labbe J."/>
            <person name="Martin F.M."/>
        </authorList>
    </citation>
    <scope>NUCLEOTIDE SEQUENCE</scope>
    <source>
        <strain evidence="1">HHB10654</strain>
    </source>
</reference>
<comment type="caution">
    <text evidence="1">The sequence shown here is derived from an EMBL/GenBank/DDBJ whole genome shotgun (WGS) entry which is preliminary data.</text>
</comment>
<reference evidence="1" key="1">
    <citation type="submission" date="2021-03" db="EMBL/GenBank/DDBJ databases">
        <authorList>
            <consortium name="DOE Joint Genome Institute"/>
            <person name="Ahrendt S."/>
            <person name="Looney B.P."/>
            <person name="Miyauchi S."/>
            <person name="Morin E."/>
            <person name="Drula E."/>
            <person name="Courty P.E."/>
            <person name="Chicoki N."/>
            <person name="Fauchery L."/>
            <person name="Kohler A."/>
            <person name="Kuo A."/>
            <person name="Labutti K."/>
            <person name="Pangilinan J."/>
            <person name="Lipzen A."/>
            <person name="Riley R."/>
            <person name="Andreopoulos W."/>
            <person name="He G."/>
            <person name="Johnson J."/>
            <person name="Barry K.W."/>
            <person name="Grigoriev I.V."/>
            <person name="Nagy L."/>
            <person name="Hibbett D."/>
            <person name="Henrissat B."/>
            <person name="Matheny P.B."/>
            <person name="Labbe J."/>
            <person name="Martin F."/>
        </authorList>
    </citation>
    <scope>NUCLEOTIDE SEQUENCE</scope>
    <source>
        <strain evidence="1">HHB10654</strain>
    </source>
</reference>